<accession>A0ABU1ANS7</accession>
<reference evidence="1 2" key="1">
    <citation type="submission" date="2023-04" db="EMBL/GenBank/DDBJ databases">
        <title>A novel bacteria isolated from coastal sediment.</title>
        <authorList>
            <person name="Liu X.-J."/>
            <person name="Du Z.-J."/>
        </authorList>
    </citation>
    <scope>NUCLEOTIDE SEQUENCE [LARGE SCALE GENOMIC DNA]</scope>
    <source>
        <strain evidence="1 2">SDUM461004</strain>
    </source>
</reference>
<protein>
    <submittedName>
        <fullName evidence="1">Uncharacterized protein</fullName>
    </submittedName>
</protein>
<dbReference type="PROSITE" id="PS51257">
    <property type="entry name" value="PROKAR_LIPOPROTEIN"/>
    <property type="match status" value="1"/>
</dbReference>
<keyword evidence="2" id="KW-1185">Reference proteome</keyword>
<evidence type="ECO:0000313" key="2">
    <source>
        <dbReference type="Proteomes" id="UP001243717"/>
    </source>
</evidence>
<evidence type="ECO:0000313" key="1">
    <source>
        <dbReference type="EMBL" id="MDQ8196372.1"/>
    </source>
</evidence>
<comment type="caution">
    <text evidence="1">The sequence shown here is derived from an EMBL/GenBank/DDBJ whole genome shotgun (WGS) entry which is preliminary data.</text>
</comment>
<sequence length="147" mass="16901">MRYIKTILVTILIGLSCVAYGQEEITDILPAGLYQFNTVRVFDEDKIPTISSSEVEIIYEDSIPYIELHGNKLRIYFSFGDRRIPSITFSIEPKQENNTSTPLIVYTALKNSSSGRFEGRRFYIYVGSQRPDEIFFNIVPLKSEQTN</sequence>
<gene>
    <name evidence="1" type="ORF">QEH59_18220</name>
</gene>
<proteinExistence type="predicted"/>
<dbReference type="Proteomes" id="UP001243717">
    <property type="component" value="Unassembled WGS sequence"/>
</dbReference>
<organism evidence="1 2">
    <name type="scientific">Thalassobacterium sedimentorum</name>
    <dbReference type="NCBI Taxonomy" id="3041258"/>
    <lineage>
        <taxon>Bacteria</taxon>
        <taxon>Pseudomonadati</taxon>
        <taxon>Verrucomicrobiota</taxon>
        <taxon>Opitutia</taxon>
        <taxon>Puniceicoccales</taxon>
        <taxon>Coraliomargaritaceae</taxon>
        <taxon>Thalassobacterium</taxon>
    </lineage>
</organism>
<name>A0ABU1ANS7_9BACT</name>
<dbReference type="RefSeq" id="WP_308986806.1">
    <property type="nucleotide sequence ID" value="NZ_JARXIC010000073.1"/>
</dbReference>
<dbReference type="EMBL" id="JARXIC010000073">
    <property type="protein sequence ID" value="MDQ8196372.1"/>
    <property type="molecule type" value="Genomic_DNA"/>
</dbReference>